<gene>
    <name evidence="1" type="ORF">FC92_GL001391</name>
</gene>
<organism evidence="1 2">
    <name type="scientific">Liquorilactobacillus hordei DSM 19519</name>
    <dbReference type="NCBI Taxonomy" id="1423759"/>
    <lineage>
        <taxon>Bacteria</taxon>
        <taxon>Bacillati</taxon>
        <taxon>Bacillota</taxon>
        <taxon>Bacilli</taxon>
        <taxon>Lactobacillales</taxon>
        <taxon>Lactobacillaceae</taxon>
        <taxon>Liquorilactobacillus</taxon>
    </lineage>
</organism>
<dbReference type="GeneID" id="98310680"/>
<protein>
    <recommendedName>
        <fullName evidence="3">DUF2187 domain-containing protein</fullName>
    </recommendedName>
</protein>
<dbReference type="OrthoDB" id="2247035at2"/>
<keyword evidence="2" id="KW-1185">Reference proteome</keyword>
<evidence type="ECO:0008006" key="3">
    <source>
        <dbReference type="Google" id="ProtNLM"/>
    </source>
</evidence>
<dbReference type="PATRIC" id="fig|1423759.3.peg.1459"/>
<evidence type="ECO:0000313" key="2">
    <source>
        <dbReference type="Proteomes" id="UP000051448"/>
    </source>
</evidence>
<dbReference type="AlphaFoldDB" id="A0A0R1MIM7"/>
<sequence length="70" mass="8024">METEFKIGEKVKCKKFGTLSHDFVGAVEKIYENSAMVAIVEHDITDEVAVNDFHNRVIVRLKDMKKITVK</sequence>
<comment type="caution">
    <text evidence="1">The sequence shown here is derived from an EMBL/GenBank/DDBJ whole genome shotgun (WGS) entry which is preliminary data.</text>
</comment>
<reference evidence="1 2" key="1">
    <citation type="journal article" date="2015" name="Genome Announc.">
        <title>Expanding the biotechnology potential of lactobacilli through comparative genomics of 213 strains and associated genera.</title>
        <authorList>
            <person name="Sun Z."/>
            <person name="Harris H.M."/>
            <person name="McCann A."/>
            <person name="Guo C."/>
            <person name="Argimon S."/>
            <person name="Zhang W."/>
            <person name="Yang X."/>
            <person name="Jeffery I.B."/>
            <person name="Cooney J.C."/>
            <person name="Kagawa T.F."/>
            <person name="Liu W."/>
            <person name="Song Y."/>
            <person name="Salvetti E."/>
            <person name="Wrobel A."/>
            <person name="Rasinkangas P."/>
            <person name="Parkhill J."/>
            <person name="Rea M.C."/>
            <person name="O'Sullivan O."/>
            <person name="Ritari J."/>
            <person name="Douillard F.P."/>
            <person name="Paul Ross R."/>
            <person name="Yang R."/>
            <person name="Briner A.E."/>
            <person name="Felis G.E."/>
            <person name="de Vos W.M."/>
            <person name="Barrangou R."/>
            <person name="Klaenhammer T.R."/>
            <person name="Caufield P.W."/>
            <person name="Cui Y."/>
            <person name="Zhang H."/>
            <person name="O'Toole P.W."/>
        </authorList>
    </citation>
    <scope>NUCLEOTIDE SEQUENCE [LARGE SCALE GENOMIC DNA]</scope>
    <source>
        <strain evidence="1 2">DSM 19519</strain>
    </source>
</reference>
<dbReference type="EMBL" id="AZDX01000004">
    <property type="protein sequence ID" value="KRL07820.1"/>
    <property type="molecule type" value="Genomic_DNA"/>
</dbReference>
<proteinExistence type="predicted"/>
<evidence type="ECO:0000313" key="1">
    <source>
        <dbReference type="EMBL" id="KRL07820.1"/>
    </source>
</evidence>
<dbReference type="RefSeq" id="WP_057868902.1">
    <property type="nucleotide sequence ID" value="NZ_AZDX01000004.1"/>
</dbReference>
<dbReference type="Proteomes" id="UP000051448">
    <property type="component" value="Unassembled WGS sequence"/>
</dbReference>
<accession>A0A0R1MIM7</accession>
<dbReference type="STRING" id="1423759.FC92_GL001391"/>
<name>A0A0R1MIM7_9LACO</name>